<dbReference type="InterPro" id="IPR043502">
    <property type="entry name" value="DNA/RNA_pol_sf"/>
</dbReference>
<dbReference type="InterPro" id="IPR036397">
    <property type="entry name" value="RNaseH_sf"/>
</dbReference>
<evidence type="ECO:0000256" key="7">
    <source>
        <dbReference type="ARBA" id="ARBA00022918"/>
    </source>
</evidence>
<dbReference type="Pfam" id="PF17917">
    <property type="entry name" value="RT_RNaseH"/>
    <property type="match status" value="1"/>
</dbReference>
<dbReference type="Gene3D" id="3.30.420.10">
    <property type="entry name" value="Ribonuclease H-like superfamily/Ribonuclease H"/>
    <property type="match status" value="1"/>
</dbReference>
<feature type="region of interest" description="Disordered" evidence="8">
    <location>
        <begin position="1"/>
        <end position="55"/>
    </location>
</feature>
<evidence type="ECO:0000313" key="12">
    <source>
        <dbReference type="Proteomes" id="UP000007110"/>
    </source>
</evidence>
<evidence type="ECO:0000259" key="9">
    <source>
        <dbReference type="PROSITE" id="PS50878"/>
    </source>
</evidence>
<protein>
    <recommendedName>
        <fullName evidence="1">RNA-directed DNA polymerase</fullName>
        <ecNumber evidence="1">2.7.7.49</ecNumber>
    </recommendedName>
</protein>
<dbReference type="InterPro" id="IPR041373">
    <property type="entry name" value="RT_RNaseH"/>
</dbReference>
<dbReference type="SUPFAM" id="SSF50630">
    <property type="entry name" value="Acid proteases"/>
    <property type="match status" value="1"/>
</dbReference>
<keyword evidence="7" id="KW-0695">RNA-directed DNA polymerase</keyword>
<dbReference type="OMA" id="ASICENK"/>
<dbReference type="Pfam" id="PF00078">
    <property type="entry name" value="RVT_1"/>
    <property type="match status" value="1"/>
</dbReference>
<keyword evidence="3" id="KW-0548">Nucleotidyltransferase</keyword>
<feature type="region of interest" description="Disordered" evidence="8">
    <location>
        <begin position="234"/>
        <end position="264"/>
    </location>
</feature>
<dbReference type="PROSITE" id="PS50878">
    <property type="entry name" value="RT_POL"/>
    <property type="match status" value="1"/>
</dbReference>
<sequence length="1439" mass="163643">MPTTGEHETAAQQQPDGNVEQNGTGDQSPTQLATGRTQQRVSAPPPVSGIRPPPQLTINRGVIEGWKTWRQMWTNYSVVAHLDRQASVYQTALFLHTIGPLGLEIYNSFVFANANGETSNLDEIIEAFERYAVGEKNETYERYLFNKRQQEPGESFESFLANLRSLAKSCNFCKCMTDSLLRDKIVLGTNDAQTRKQLLQERKLTLGGCIDICKSAETAESHLKAFSEAGSSRSAAHIHKIRPSFKKGKQSGGPKRDNSKRSTGKAAKSQCKYCGREHPRDKNKCPAYGQTCKACGKQNHFANVCMLSKRMHQVNDPADSDSSTEYIDNVTITINTVKPRDEVYARMMINEKAVDFQVDSGASANILPLRHLEGADYVLKPSKKKLMMWNEITMAIEGVSRVKMLNPKTKQKYSVEFIVVDKDFTPLLGSTVSQHLKLITVNNENFIRVHAASSQKDKACKPEERYAEVFDGELGEMPGEVNLQVDKEVQPTILPPRRLPHAIKQKVKAELDRMVDREVIAKVTKPTSWVSQLVVAEKKNGDLRICIDPRPLNKALKREHYPLPIVEDILPDLNQAKIFSKLDMSSAFWQVKLDEPSSHLTTFNTPFGRYRWRRLPFGTSASSEIFQQRLHQALEGLPGVICVADDILVYGKGTTMEEAIIDHDSKLEQLFQRCVEQHIKLNKEKSVFRATEIPFLGHVVTSAGLQPDPKKVADVLKMPNPSDVQGVQRLVGFVNYLSRFLPSLSDTLEPIRQLTRPDIAWEWSTEQANAMSKIKRMVSEAPLLAYYNPKEELTIQCDASNKGLGAALLQNGRPIAYASRSLTDTESRYASIEKEMLAVVFSMERFHQYTFGRFTSVVSDHKPLEMIIKKPLVKAPKRLQGMLLRLQKYHFDISYQQGKLMYLADTLSRVVGGDPSEVNFFEEVNMVAHLPIRDERLQQIREQTAADQVLQKLKSVIVSGWPNDRHTLPEELTPYFGYRDELAVHDGLIFKGERVIIPISLRREMKEKIHSSHLGMEGCLRRARESIFWPGMASEIKQFIATCDVCRSYEVKQQKEPLMAHDLPQRPWEKIGTDLFSLKGKDYMVTVDYYSNFFEVDRLDNTSSQLVIRKLKAHFARYGSPTQVVSDNGPQYTSAVFRQFASEWDFEHLCSSPGNSRANGKAESAVKTAKRIIMKSDKSRSDTYLALLDHRNTPSQGLDTSPAQRLMNRRTRTLLPTSASLLEPRVIREREKMQLRIAKQAYNYNKSAKDLTPLQEGDTVRMQPLVQGQKNWERAIVKRRLDERSYVVETPSGIYRRNRVHLRQTPENPPDETTTSSNETAEIQHANDHNATPDETEARPAPQASQSNDIELAPKTRSGRTVKRPNYLKDYVTQNVASRTEHRHIAESDIGHVEELTYLKRENWKLRTKIQLESEIRSAERKKKAETHQWSSWKTSSEW</sequence>
<dbReference type="GeneID" id="115921426"/>
<evidence type="ECO:0000256" key="1">
    <source>
        <dbReference type="ARBA" id="ARBA00012493"/>
    </source>
</evidence>
<dbReference type="GO" id="GO:0003676">
    <property type="term" value="F:nucleic acid binding"/>
    <property type="evidence" value="ECO:0007669"/>
    <property type="project" value="InterPro"/>
</dbReference>
<feature type="compositionally biased region" description="Polar residues" evidence="8">
    <location>
        <begin position="10"/>
        <end position="41"/>
    </location>
</feature>
<feature type="compositionally biased region" description="Basic residues" evidence="8">
    <location>
        <begin position="236"/>
        <end position="249"/>
    </location>
</feature>
<dbReference type="SUPFAM" id="SSF56672">
    <property type="entry name" value="DNA/RNA polymerases"/>
    <property type="match status" value="1"/>
</dbReference>
<reference evidence="11" key="2">
    <citation type="submission" date="2021-01" db="UniProtKB">
        <authorList>
            <consortium name="EnsemblMetazoa"/>
        </authorList>
    </citation>
    <scope>IDENTIFICATION</scope>
</reference>
<dbReference type="InParanoid" id="A0A7M7NF06"/>
<dbReference type="EC" id="2.7.7.49" evidence="1"/>
<dbReference type="PROSITE" id="PS50994">
    <property type="entry name" value="INTEGRASE"/>
    <property type="match status" value="1"/>
</dbReference>
<evidence type="ECO:0000256" key="4">
    <source>
        <dbReference type="ARBA" id="ARBA00022722"/>
    </source>
</evidence>
<dbReference type="FunFam" id="1.10.340.70:FF:000003">
    <property type="entry name" value="Protein CBG25708"/>
    <property type="match status" value="1"/>
</dbReference>
<feature type="region of interest" description="Disordered" evidence="8">
    <location>
        <begin position="1297"/>
        <end position="1366"/>
    </location>
</feature>
<dbReference type="OrthoDB" id="6089225at2759"/>
<evidence type="ECO:0000256" key="8">
    <source>
        <dbReference type="SAM" id="MobiDB-lite"/>
    </source>
</evidence>
<organism evidence="11 12">
    <name type="scientific">Strongylocentrotus purpuratus</name>
    <name type="common">Purple sea urchin</name>
    <dbReference type="NCBI Taxonomy" id="7668"/>
    <lineage>
        <taxon>Eukaryota</taxon>
        <taxon>Metazoa</taxon>
        <taxon>Echinodermata</taxon>
        <taxon>Eleutherozoa</taxon>
        <taxon>Echinozoa</taxon>
        <taxon>Echinoidea</taxon>
        <taxon>Euechinoidea</taxon>
        <taxon>Echinacea</taxon>
        <taxon>Camarodonta</taxon>
        <taxon>Echinidea</taxon>
        <taxon>Strongylocentrotidae</taxon>
        <taxon>Strongylocentrotus</taxon>
    </lineage>
</organism>
<dbReference type="Proteomes" id="UP000007110">
    <property type="component" value="Unassembled WGS sequence"/>
</dbReference>
<dbReference type="Gene3D" id="2.40.70.10">
    <property type="entry name" value="Acid Proteases"/>
    <property type="match status" value="1"/>
</dbReference>
<reference evidence="12" key="1">
    <citation type="submission" date="2015-02" db="EMBL/GenBank/DDBJ databases">
        <title>Genome sequencing for Strongylocentrotus purpuratus.</title>
        <authorList>
            <person name="Murali S."/>
            <person name="Liu Y."/>
            <person name="Vee V."/>
            <person name="English A."/>
            <person name="Wang M."/>
            <person name="Skinner E."/>
            <person name="Han Y."/>
            <person name="Muzny D.M."/>
            <person name="Worley K.C."/>
            <person name="Gibbs R.A."/>
        </authorList>
    </citation>
    <scope>NUCLEOTIDE SEQUENCE</scope>
</reference>
<dbReference type="KEGG" id="spu:115921426"/>
<dbReference type="PANTHER" id="PTHR37984:SF8">
    <property type="entry name" value="CCHC-TYPE DOMAIN-CONTAINING PROTEIN"/>
    <property type="match status" value="1"/>
</dbReference>
<dbReference type="FunFam" id="3.10.10.10:FF:000003">
    <property type="entry name" value="Retrovirus-related Pol polyprotein from transposon 297-like Protein"/>
    <property type="match status" value="1"/>
</dbReference>
<dbReference type="CDD" id="cd01647">
    <property type="entry name" value="RT_LTR"/>
    <property type="match status" value="1"/>
</dbReference>
<dbReference type="InterPro" id="IPR012337">
    <property type="entry name" value="RNaseH-like_sf"/>
</dbReference>
<feature type="compositionally biased region" description="Pro residues" evidence="8">
    <location>
        <begin position="43"/>
        <end position="55"/>
    </location>
</feature>
<keyword evidence="4" id="KW-0540">Nuclease</keyword>
<keyword evidence="6" id="KW-0378">Hydrolase</keyword>
<feature type="compositionally biased region" description="Polar residues" evidence="8">
    <location>
        <begin position="1428"/>
        <end position="1439"/>
    </location>
</feature>
<dbReference type="InterPro" id="IPR043128">
    <property type="entry name" value="Rev_trsase/Diguanyl_cyclase"/>
</dbReference>
<dbReference type="InterPro" id="IPR050951">
    <property type="entry name" value="Retrovirus_Pol_polyprotein"/>
</dbReference>
<dbReference type="EnsemblMetazoa" id="XM_030978898">
    <property type="protein sequence ID" value="XP_030834758"/>
    <property type="gene ID" value="LOC115921426"/>
</dbReference>
<name>A0A7M7NF06_STRPU</name>
<proteinExistence type="predicted"/>
<dbReference type="CDD" id="cd05481">
    <property type="entry name" value="retropepsin_like_LTR_1"/>
    <property type="match status" value="1"/>
</dbReference>
<dbReference type="Pfam" id="PF00665">
    <property type="entry name" value="rve"/>
    <property type="match status" value="1"/>
</dbReference>
<feature type="domain" description="Reverse transcriptase" evidence="9">
    <location>
        <begin position="517"/>
        <end position="700"/>
    </location>
</feature>
<dbReference type="RefSeq" id="XP_030834758.1">
    <property type="nucleotide sequence ID" value="XM_030978898.1"/>
</dbReference>
<dbReference type="Gene3D" id="3.10.10.10">
    <property type="entry name" value="HIV Type 1 Reverse Transcriptase, subunit A, domain 1"/>
    <property type="match status" value="1"/>
</dbReference>
<dbReference type="Gene3D" id="3.30.70.270">
    <property type="match status" value="2"/>
</dbReference>
<dbReference type="InterPro" id="IPR001584">
    <property type="entry name" value="Integrase_cat-core"/>
</dbReference>
<dbReference type="SUPFAM" id="SSF53098">
    <property type="entry name" value="Ribonuclease H-like"/>
    <property type="match status" value="1"/>
</dbReference>
<dbReference type="FunFam" id="3.30.420.10:FF:000063">
    <property type="entry name" value="Retrovirus-related Pol polyprotein from transposon 297-like Protein"/>
    <property type="match status" value="1"/>
</dbReference>
<evidence type="ECO:0000313" key="11">
    <source>
        <dbReference type="EnsemblMetazoa" id="XP_030834758"/>
    </source>
</evidence>
<evidence type="ECO:0000256" key="6">
    <source>
        <dbReference type="ARBA" id="ARBA00022801"/>
    </source>
</evidence>
<dbReference type="GO" id="GO:0015074">
    <property type="term" value="P:DNA integration"/>
    <property type="evidence" value="ECO:0007669"/>
    <property type="project" value="InterPro"/>
</dbReference>
<evidence type="ECO:0000256" key="3">
    <source>
        <dbReference type="ARBA" id="ARBA00022695"/>
    </source>
</evidence>
<feature type="region of interest" description="Disordered" evidence="8">
    <location>
        <begin position="1417"/>
        <end position="1439"/>
    </location>
</feature>
<dbReference type="Pfam" id="PF17921">
    <property type="entry name" value="Integrase_H2C2"/>
    <property type="match status" value="1"/>
</dbReference>
<evidence type="ECO:0000259" key="10">
    <source>
        <dbReference type="PROSITE" id="PS50994"/>
    </source>
</evidence>
<dbReference type="InterPro" id="IPR041588">
    <property type="entry name" value="Integrase_H2C2"/>
</dbReference>
<accession>A0A7M7NF06</accession>
<dbReference type="InterPro" id="IPR000477">
    <property type="entry name" value="RT_dom"/>
</dbReference>
<evidence type="ECO:0000256" key="2">
    <source>
        <dbReference type="ARBA" id="ARBA00022679"/>
    </source>
</evidence>
<dbReference type="PANTHER" id="PTHR37984">
    <property type="entry name" value="PROTEIN CBG26694"/>
    <property type="match status" value="1"/>
</dbReference>
<dbReference type="FunFam" id="3.30.70.270:FF:000026">
    <property type="entry name" value="Transposon Ty3-G Gag-Pol polyprotein"/>
    <property type="match status" value="1"/>
</dbReference>
<feature type="compositionally biased region" description="Polar residues" evidence="8">
    <location>
        <begin position="1311"/>
        <end position="1321"/>
    </location>
</feature>
<feature type="domain" description="Integrase catalytic" evidence="10">
    <location>
        <begin position="1063"/>
        <end position="1232"/>
    </location>
</feature>
<evidence type="ECO:0000256" key="5">
    <source>
        <dbReference type="ARBA" id="ARBA00022759"/>
    </source>
</evidence>
<dbReference type="CDD" id="cd09274">
    <property type="entry name" value="RNase_HI_RT_Ty3"/>
    <property type="match status" value="1"/>
</dbReference>
<feature type="compositionally biased region" description="Basic and acidic residues" evidence="8">
    <location>
        <begin position="1325"/>
        <end position="1338"/>
    </location>
</feature>
<keyword evidence="12" id="KW-1185">Reference proteome</keyword>
<dbReference type="InterPro" id="IPR021109">
    <property type="entry name" value="Peptidase_aspartic_dom_sf"/>
</dbReference>
<keyword evidence="5" id="KW-0255">Endonuclease</keyword>
<dbReference type="Gene3D" id="1.10.340.70">
    <property type="match status" value="1"/>
</dbReference>
<keyword evidence="2" id="KW-0808">Transferase</keyword>